<feature type="transmembrane region" description="Helical" evidence="6">
    <location>
        <begin position="97"/>
        <end position="116"/>
    </location>
</feature>
<dbReference type="InterPro" id="IPR002781">
    <property type="entry name" value="TM_pro_TauE-like"/>
</dbReference>
<proteinExistence type="inferred from homology"/>
<accession>A0A7K3MCR8</accession>
<dbReference type="EMBL" id="WLZY01000019">
    <property type="protein sequence ID" value="NDL61111.1"/>
    <property type="molecule type" value="Genomic_DNA"/>
</dbReference>
<evidence type="ECO:0000256" key="4">
    <source>
        <dbReference type="ARBA" id="ARBA00022989"/>
    </source>
</evidence>
<evidence type="ECO:0000256" key="6">
    <source>
        <dbReference type="RuleBase" id="RU363041"/>
    </source>
</evidence>
<dbReference type="GO" id="GO:0005886">
    <property type="term" value="C:plasma membrane"/>
    <property type="evidence" value="ECO:0007669"/>
    <property type="project" value="UniProtKB-SubCell"/>
</dbReference>
<protein>
    <recommendedName>
        <fullName evidence="6">Probable membrane transporter protein</fullName>
    </recommendedName>
</protein>
<evidence type="ECO:0000313" key="7">
    <source>
        <dbReference type="EMBL" id="NDL61111.1"/>
    </source>
</evidence>
<keyword evidence="5 6" id="KW-0472">Membrane</keyword>
<keyword evidence="3 6" id="KW-0812">Transmembrane</keyword>
<gene>
    <name evidence="7" type="ORF">F7O44_28990</name>
</gene>
<dbReference type="Pfam" id="PF01925">
    <property type="entry name" value="TauE"/>
    <property type="match status" value="1"/>
</dbReference>
<keyword evidence="4 6" id="KW-1133">Transmembrane helix</keyword>
<evidence type="ECO:0000256" key="1">
    <source>
        <dbReference type="ARBA" id="ARBA00004141"/>
    </source>
</evidence>
<dbReference type="InterPro" id="IPR051598">
    <property type="entry name" value="TSUP/Inactive_protease-like"/>
</dbReference>
<feature type="transmembrane region" description="Helical" evidence="6">
    <location>
        <begin position="204"/>
        <end position="225"/>
    </location>
</feature>
<dbReference type="PANTHER" id="PTHR43701:SF12">
    <property type="entry name" value="MEMBRANE TRANSPORTER PROTEIN YTNM-RELATED"/>
    <property type="match status" value="1"/>
</dbReference>
<keyword evidence="8" id="KW-1185">Reference proteome</keyword>
<dbReference type="Proteomes" id="UP000460435">
    <property type="component" value="Unassembled WGS sequence"/>
</dbReference>
<evidence type="ECO:0000313" key="8">
    <source>
        <dbReference type="Proteomes" id="UP000460435"/>
    </source>
</evidence>
<comment type="caution">
    <text evidence="7">The sequence shown here is derived from an EMBL/GenBank/DDBJ whole genome shotgun (WGS) entry which is preliminary data.</text>
</comment>
<comment type="similarity">
    <text evidence="2 6">Belongs to the 4-toluene sulfonate uptake permease (TSUP) (TC 2.A.102) family.</text>
</comment>
<evidence type="ECO:0000256" key="3">
    <source>
        <dbReference type="ARBA" id="ARBA00022692"/>
    </source>
</evidence>
<feature type="transmembrane region" description="Helical" evidence="6">
    <location>
        <begin position="265"/>
        <end position="283"/>
    </location>
</feature>
<dbReference type="AlphaFoldDB" id="A0A7K3MCR8"/>
<evidence type="ECO:0000256" key="2">
    <source>
        <dbReference type="ARBA" id="ARBA00009142"/>
    </source>
</evidence>
<dbReference type="PANTHER" id="PTHR43701">
    <property type="entry name" value="MEMBRANE TRANSPORTER PROTEIN MJ0441-RELATED"/>
    <property type="match status" value="1"/>
</dbReference>
<feature type="transmembrane region" description="Helical" evidence="6">
    <location>
        <begin position="232"/>
        <end position="250"/>
    </location>
</feature>
<evidence type="ECO:0000256" key="5">
    <source>
        <dbReference type="ARBA" id="ARBA00023136"/>
    </source>
</evidence>
<sequence>MHILVMLGLVGFGAQMVDGSLGMGFGATSTTMLLAMGTTPALASATVHLTQIGTTLASGLSHWRFDNLDWAVVRRIGIPGGIGAFIGATFLSSLSTAAATPLMAGVLFILGLYILIRFTTAGVPVANLGKPLRNRFLAPLGLVAGFVNATAGGGWGPISTSTLLASGRIEPHKVVGSVGTSEFMVATSASAGFLLGLGFHGVKFSWVALMLLGGVIAAPVAAWLVRRIPARILGSAVGGLIVLLNARTLLSEHALNISPGTRGPIYLLVLLAWAAAVTHVIRLHRKQQEPDVRTRPAAPRRRR</sequence>
<comment type="subcellular location">
    <subcellularLocation>
        <location evidence="6">Cell membrane</location>
        <topology evidence="6">Multi-pass membrane protein</topology>
    </subcellularLocation>
    <subcellularLocation>
        <location evidence="1">Membrane</location>
        <topology evidence="1">Multi-pass membrane protein</topology>
    </subcellularLocation>
</comment>
<organism evidence="7 8">
    <name type="scientific">Phytoactinopolyspora mesophila</name>
    <dbReference type="NCBI Taxonomy" id="2650750"/>
    <lineage>
        <taxon>Bacteria</taxon>
        <taxon>Bacillati</taxon>
        <taxon>Actinomycetota</taxon>
        <taxon>Actinomycetes</taxon>
        <taxon>Jiangellales</taxon>
        <taxon>Jiangellaceae</taxon>
        <taxon>Phytoactinopolyspora</taxon>
    </lineage>
</organism>
<reference evidence="7 8" key="1">
    <citation type="submission" date="2019-11" db="EMBL/GenBank/DDBJ databases">
        <authorList>
            <person name="Li X.-J."/>
            <person name="Feng X.-M."/>
        </authorList>
    </citation>
    <scope>NUCLEOTIDE SEQUENCE [LARGE SCALE GENOMIC DNA]</scope>
    <source>
        <strain evidence="7 8">XMNu-373</strain>
    </source>
</reference>
<dbReference type="RefSeq" id="WP_162453832.1">
    <property type="nucleotide sequence ID" value="NZ_WLZY01000019.1"/>
</dbReference>
<feature type="transmembrane region" description="Helical" evidence="6">
    <location>
        <begin position="136"/>
        <end position="158"/>
    </location>
</feature>
<name>A0A7K3MCR8_9ACTN</name>
<keyword evidence="6" id="KW-1003">Cell membrane</keyword>